<dbReference type="Proteomes" id="UP000030686">
    <property type="component" value="Unassembled WGS sequence"/>
</dbReference>
<protein>
    <submittedName>
        <fullName evidence="1">Genomic scaffold, ProqFM164S02</fullName>
    </submittedName>
</protein>
<evidence type="ECO:0000313" key="1">
    <source>
        <dbReference type="EMBL" id="CDM31583.1"/>
    </source>
</evidence>
<dbReference type="EMBL" id="HG792016">
    <property type="protein sequence ID" value="CDM31583.1"/>
    <property type="molecule type" value="Genomic_DNA"/>
</dbReference>
<organism evidence="1 2">
    <name type="scientific">Penicillium roqueforti (strain FM164)</name>
    <dbReference type="NCBI Taxonomy" id="1365484"/>
    <lineage>
        <taxon>Eukaryota</taxon>
        <taxon>Fungi</taxon>
        <taxon>Dikarya</taxon>
        <taxon>Ascomycota</taxon>
        <taxon>Pezizomycotina</taxon>
        <taxon>Eurotiomycetes</taxon>
        <taxon>Eurotiomycetidae</taxon>
        <taxon>Eurotiales</taxon>
        <taxon>Aspergillaceae</taxon>
        <taxon>Penicillium</taxon>
    </lineage>
</organism>
<reference evidence="1" key="1">
    <citation type="journal article" date="2014" name="Nat. Commun.">
        <title>Multiple recent horizontal transfers of a large genomic region in cheese making fungi.</title>
        <authorList>
            <person name="Cheeseman K."/>
            <person name="Ropars J."/>
            <person name="Renault P."/>
            <person name="Dupont J."/>
            <person name="Gouzy J."/>
            <person name="Branca A."/>
            <person name="Abraham A.L."/>
            <person name="Ceppi M."/>
            <person name="Conseiller E."/>
            <person name="Debuchy R."/>
            <person name="Malagnac F."/>
            <person name="Goarin A."/>
            <person name="Silar P."/>
            <person name="Lacoste S."/>
            <person name="Sallet E."/>
            <person name="Bensimon A."/>
            <person name="Giraud T."/>
            <person name="Brygoo Y."/>
        </authorList>
    </citation>
    <scope>NUCLEOTIDE SEQUENCE [LARGE SCALE GENOMIC DNA]</scope>
    <source>
        <strain evidence="1">FM164</strain>
    </source>
</reference>
<dbReference type="AlphaFoldDB" id="W6Q4L6"/>
<keyword evidence="2" id="KW-1185">Reference proteome</keyword>
<name>W6Q4L6_PENRF</name>
<proteinExistence type="predicted"/>
<dbReference type="STRING" id="1365484.W6Q4L6"/>
<dbReference type="OrthoDB" id="4177740at2759"/>
<evidence type="ECO:0000313" key="2">
    <source>
        <dbReference type="Proteomes" id="UP000030686"/>
    </source>
</evidence>
<sequence length="58" mass="6764">MASSIDLQERARLRDKYKEAVESLIHKLKSRSKPTYTYTELAQFRVSVQSIDPKIIHS</sequence>
<accession>W6Q4L6</accession>
<gene>
    <name evidence="1" type="ORF">PROQFM164_S02g001733</name>
</gene>